<feature type="transmembrane region" description="Helical" evidence="7">
    <location>
        <begin position="256"/>
        <end position="276"/>
    </location>
</feature>
<reference evidence="9" key="1">
    <citation type="submission" date="2024-03" db="EMBL/GenBank/DDBJ databases">
        <title>WGS assembly of Saponaria officinalis var. Norfolk2.</title>
        <authorList>
            <person name="Jenkins J."/>
            <person name="Shu S."/>
            <person name="Grimwood J."/>
            <person name="Barry K."/>
            <person name="Goodstein D."/>
            <person name="Schmutz J."/>
            <person name="Leebens-Mack J."/>
            <person name="Osbourn A."/>
        </authorList>
    </citation>
    <scope>NUCLEOTIDE SEQUENCE [LARGE SCALE GENOMIC DNA]</scope>
    <source>
        <strain evidence="9">JIC</strain>
    </source>
</reference>
<dbReference type="EMBL" id="JBDFQZ010000009">
    <property type="protein sequence ID" value="KAK9691741.1"/>
    <property type="molecule type" value="Genomic_DNA"/>
</dbReference>
<feature type="domain" description="Major facilitator superfamily (MFS) profile" evidence="8">
    <location>
        <begin position="37"/>
        <end position="440"/>
    </location>
</feature>
<dbReference type="InterPro" id="IPR011701">
    <property type="entry name" value="MFS"/>
</dbReference>
<dbReference type="GO" id="GO:0015112">
    <property type="term" value="F:nitrate transmembrane transporter activity"/>
    <property type="evidence" value="ECO:0007669"/>
    <property type="project" value="InterPro"/>
</dbReference>
<evidence type="ECO:0000256" key="3">
    <source>
        <dbReference type="ARBA" id="ARBA00022692"/>
    </source>
</evidence>
<feature type="transmembrane region" description="Helical" evidence="7">
    <location>
        <begin position="40"/>
        <end position="61"/>
    </location>
</feature>
<feature type="transmembrane region" description="Helical" evidence="7">
    <location>
        <begin position="102"/>
        <end position="122"/>
    </location>
</feature>
<feature type="transmembrane region" description="Helical" evidence="7">
    <location>
        <begin position="129"/>
        <end position="147"/>
    </location>
</feature>
<evidence type="ECO:0000256" key="5">
    <source>
        <dbReference type="ARBA" id="ARBA00023063"/>
    </source>
</evidence>
<evidence type="ECO:0000256" key="1">
    <source>
        <dbReference type="ARBA" id="ARBA00004141"/>
    </source>
</evidence>
<dbReference type="AlphaFoldDB" id="A0AAW1IQW1"/>
<evidence type="ECO:0000256" key="6">
    <source>
        <dbReference type="ARBA" id="ARBA00023136"/>
    </source>
</evidence>
<dbReference type="InterPro" id="IPR036259">
    <property type="entry name" value="MFS_trans_sf"/>
</dbReference>
<name>A0AAW1IQW1_SAPOF</name>
<dbReference type="PROSITE" id="PS50850">
    <property type="entry name" value="MFS"/>
    <property type="match status" value="1"/>
</dbReference>
<feature type="transmembrane region" description="Helical" evidence="7">
    <location>
        <begin position="197"/>
        <end position="218"/>
    </location>
</feature>
<evidence type="ECO:0000313" key="10">
    <source>
        <dbReference type="Proteomes" id="UP001443914"/>
    </source>
</evidence>
<keyword evidence="4 7" id="KW-1133">Transmembrane helix</keyword>
<dbReference type="SUPFAM" id="SSF103473">
    <property type="entry name" value="MFS general substrate transporter"/>
    <property type="match status" value="1"/>
</dbReference>
<dbReference type="InterPro" id="IPR044772">
    <property type="entry name" value="NO3_transporter"/>
</dbReference>
<feature type="transmembrane region" description="Helical" evidence="7">
    <location>
        <begin position="327"/>
        <end position="346"/>
    </location>
</feature>
<proteinExistence type="inferred from homology"/>
<evidence type="ECO:0000256" key="2">
    <source>
        <dbReference type="ARBA" id="ARBA00008432"/>
    </source>
</evidence>
<accession>A0AAW1IQW1</accession>
<dbReference type="InterPro" id="IPR020846">
    <property type="entry name" value="MFS_dom"/>
</dbReference>
<evidence type="ECO:0000256" key="4">
    <source>
        <dbReference type="ARBA" id="ARBA00022989"/>
    </source>
</evidence>
<gene>
    <name evidence="9" type="ORF">RND81_09G216200</name>
</gene>
<feature type="transmembrane region" description="Helical" evidence="7">
    <location>
        <begin position="167"/>
        <end position="190"/>
    </location>
</feature>
<dbReference type="PANTHER" id="PTHR23515">
    <property type="entry name" value="HIGH-AFFINITY NITRATE TRANSPORTER 2.3"/>
    <property type="match status" value="1"/>
</dbReference>
<dbReference type="Pfam" id="PF07690">
    <property type="entry name" value="MFS_1"/>
    <property type="match status" value="1"/>
</dbReference>
<keyword evidence="5" id="KW-0534">Nitrate assimilation</keyword>
<evidence type="ECO:0000256" key="7">
    <source>
        <dbReference type="SAM" id="Phobius"/>
    </source>
</evidence>
<keyword evidence="10" id="KW-1185">Reference proteome</keyword>
<dbReference type="CDD" id="cd17341">
    <property type="entry name" value="MFS_NRT2_like"/>
    <property type="match status" value="1"/>
</dbReference>
<feature type="transmembrane region" description="Helical" evidence="7">
    <location>
        <begin position="417"/>
        <end position="435"/>
    </location>
</feature>
<comment type="subcellular location">
    <subcellularLocation>
        <location evidence="1">Membrane</location>
        <topology evidence="1">Multi-pass membrane protein</topology>
    </subcellularLocation>
</comment>
<dbReference type="GO" id="GO:0016020">
    <property type="term" value="C:membrane"/>
    <property type="evidence" value="ECO:0007669"/>
    <property type="project" value="UniProtKB-SubCell"/>
</dbReference>
<evidence type="ECO:0000313" key="9">
    <source>
        <dbReference type="EMBL" id="KAK9691741.1"/>
    </source>
</evidence>
<feature type="transmembrane region" description="Helical" evidence="7">
    <location>
        <begin position="383"/>
        <end position="405"/>
    </location>
</feature>
<comment type="caution">
    <text evidence="9">The sequence shown here is derived from an EMBL/GenBank/DDBJ whole genome shotgun (WGS) entry which is preliminary data.</text>
</comment>
<feature type="transmembrane region" description="Helical" evidence="7">
    <location>
        <begin position="353"/>
        <end position="377"/>
    </location>
</feature>
<keyword evidence="3 7" id="KW-0812">Transmembrane</keyword>
<keyword evidence="6 7" id="KW-0472">Membrane</keyword>
<dbReference type="Proteomes" id="UP001443914">
    <property type="component" value="Unassembled WGS sequence"/>
</dbReference>
<organism evidence="9 10">
    <name type="scientific">Saponaria officinalis</name>
    <name type="common">Common soapwort</name>
    <name type="synonym">Lychnis saponaria</name>
    <dbReference type="NCBI Taxonomy" id="3572"/>
    <lineage>
        <taxon>Eukaryota</taxon>
        <taxon>Viridiplantae</taxon>
        <taxon>Streptophyta</taxon>
        <taxon>Embryophyta</taxon>
        <taxon>Tracheophyta</taxon>
        <taxon>Spermatophyta</taxon>
        <taxon>Magnoliopsida</taxon>
        <taxon>eudicotyledons</taxon>
        <taxon>Gunneridae</taxon>
        <taxon>Pentapetalae</taxon>
        <taxon>Caryophyllales</taxon>
        <taxon>Caryophyllaceae</taxon>
        <taxon>Caryophylleae</taxon>
        <taxon>Saponaria</taxon>
    </lineage>
</organism>
<dbReference type="FunFam" id="1.20.1250.20:FF:000053">
    <property type="entry name" value="Nitrate transporter 2.1"/>
    <property type="match status" value="1"/>
</dbReference>
<comment type="similarity">
    <text evidence="2">Belongs to the major facilitator superfamily. Nitrate/nitrite porter (TC 2.A.1.8) family.</text>
</comment>
<evidence type="ECO:0000259" key="8">
    <source>
        <dbReference type="PROSITE" id="PS50850"/>
    </source>
</evidence>
<sequence>MDNQRTKPPQKPPLPVDEDGKATVFNPFTANSRQMITFHLSWLSLFSCFFSTFSIPPLLPVIRSDLHLSPSDIATAGAASFVGSVLSRLLMGPACDILGPRLASATLSLVTAPAILAVSLASTPLFFSLLRLLVGLCLGNFVANQFWTSTLFSGPVVGRANATAAGWANTGSGLAQLTMPLIYSLIASLFRAESPSFCWRAALILPAVFQALTAILILKYTNDNHHHHHHHNATTKPAKKDTIKILLNGLKNYRGWIMAILYGASFGVELTIDNIIAEYFYDEYGLRLEVAGAVAACFGLGNCISRPMGGAVSDYMGKRYGVRGRLWSLWAGLTVAGLLCVGLGRVNTLYGSILVMCGFSVFVQASSGMVFGVVPFVSTRSLGVISGMTGSGGTLGAVVTQLVFFSDTTKMSTHTGLFAMGIAMLLCTCTVTLIYSPQCGGVFCAPSPSTLDDQDYTLLD</sequence>
<dbReference type="GO" id="GO:0042128">
    <property type="term" value="P:nitrate assimilation"/>
    <property type="evidence" value="ECO:0007669"/>
    <property type="project" value="UniProtKB-KW"/>
</dbReference>
<protein>
    <recommendedName>
        <fullName evidence="8">Major facilitator superfamily (MFS) profile domain-containing protein</fullName>
    </recommendedName>
</protein>
<dbReference type="Gene3D" id="1.20.1250.20">
    <property type="entry name" value="MFS general substrate transporter like domains"/>
    <property type="match status" value="2"/>
</dbReference>